<sequence length="114" mass="12679">MGIRHRQQAEKKQQKTISEYSKQAIMGYSDDIEQGTNNLRKAHPQVKQIMGSYQVRRRLSLAGIGIALFGAVAVVTFVTMHMNAMQEYLCNSIDHALLPAPTLINIGRAGSYDS</sequence>
<feature type="transmembrane region" description="Helical" evidence="1">
    <location>
        <begin position="59"/>
        <end position="82"/>
    </location>
</feature>
<name>A0AAD9D7P0_9STRA</name>
<gene>
    <name evidence="2" type="ORF">QTG54_012482</name>
</gene>
<dbReference type="AlphaFoldDB" id="A0AAD9D7P0"/>
<accession>A0AAD9D7P0</accession>
<reference evidence="2" key="1">
    <citation type="submission" date="2023-06" db="EMBL/GenBank/DDBJ databases">
        <title>Survivors Of The Sea: Transcriptome response of Skeletonema marinoi to long-term dormancy.</title>
        <authorList>
            <person name="Pinder M.I.M."/>
            <person name="Kourtchenko O."/>
            <person name="Robertson E.K."/>
            <person name="Larsson T."/>
            <person name="Maumus F."/>
            <person name="Osuna-Cruz C.M."/>
            <person name="Vancaester E."/>
            <person name="Stenow R."/>
            <person name="Vandepoele K."/>
            <person name="Ploug H."/>
            <person name="Bruchert V."/>
            <person name="Godhe A."/>
            <person name="Topel M."/>
        </authorList>
    </citation>
    <scope>NUCLEOTIDE SEQUENCE</scope>
    <source>
        <strain evidence="2">R05AC</strain>
    </source>
</reference>
<dbReference type="Proteomes" id="UP001224775">
    <property type="component" value="Unassembled WGS sequence"/>
</dbReference>
<keyword evidence="1" id="KW-0472">Membrane</keyword>
<protein>
    <submittedName>
        <fullName evidence="2">Uncharacterized protein</fullName>
    </submittedName>
</protein>
<keyword evidence="3" id="KW-1185">Reference proteome</keyword>
<dbReference type="EMBL" id="JATAAI010000027">
    <property type="protein sequence ID" value="KAK1737037.1"/>
    <property type="molecule type" value="Genomic_DNA"/>
</dbReference>
<evidence type="ECO:0000313" key="3">
    <source>
        <dbReference type="Proteomes" id="UP001224775"/>
    </source>
</evidence>
<keyword evidence="1" id="KW-0812">Transmembrane</keyword>
<evidence type="ECO:0000313" key="2">
    <source>
        <dbReference type="EMBL" id="KAK1737037.1"/>
    </source>
</evidence>
<keyword evidence="1" id="KW-1133">Transmembrane helix</keyword>
<evidence type="ECO:0000256" key="1">
    <source>
        <dbReference type="SAM" id="Phobius"/>
    </source>
</evidence>
<comment type="caution">
    <text evidence="2">The sequence shown here is derived from an EMBL/GenBank/DDBJ whole genome shotgun (WGS) entry which is preliminary data.</text>
</comment>
<proteinExistence type="predicted"/>
<organism evidence="2 3">
    <name type="scientific">Skeletonema marinoi</name>
    <dbReference type="NCBI Taxonomy" id="267567"/>
    <lineage>
        <taxon>Eukaryota</taxon>
        <taxon>Sar</taxon>
        <taxon>Stramenopiles</taxon>
        <taxon>Ochrophyta</taxon>
        <taxon>Bacillariophyta</taxon>
        <taxon>Coscinodiscophyceae</taxon>
        <taxon>Thalassiosirophycidae</taxon>
        <taxon>Thalassiosirales</taxon>
        <taxon>Skeletonemataceae</taxon>
        <taxon>Skeletonema</taxon>
        <taxon>Skeletonema marinoi-dohrnii complex</taxon>
    </lineage>
</organism>